<sequence>MGSEQPSSGDEVHEVRGWVDAARAVLDARARVSAAADEAARLLQRQMVRARWHVLPLRVGDIEPIRALAAEAALPRIHPDVQKELDRLVTEVDQAIDDLRKGTGFGRLLLFGGTRDKANRAARFLPEYHSWFLTSGLRDEIERAAPRDDPRVRTLGLAHALADWVGLAATLPERGKGATIEEASSFADLPRALALVQRAATDEADMRSAALAAGNAVRNSETDRMLADMSVERLREASRDKIRVGVLTANGITSLSAVLRNENRLEKLDGIGAASANRIRAAARTLRHNTFEEMPMRIDINNRTSAHTKFLRRLRDWDAARRVCASPDDLARAEQLAPFAAAINTSVTHAVVIPTSSSTVEDYRDAVRTVVTAASAISDARASAQSGDPWDDFLARPADYFALLAELGFLTEDDEKTHGDLPTDIVEAVREFDLKADHLLASLRGYQSFAARFALVQRKVIIGDEMGLGKTVEAIAVLAHLRAQGEHHFLVVCPAAVVTNWVREVTAKSSLAAYRLHGPERGSAVKHWVRSGGVAVTTFETLPWLIAAVAQPALGCVVVDEAHYIKNPDTLRTRRTTQILDSCERAILLTGTPLENRLDEFRNLVGYLRPDLALDADEFSPSKFRRQVAPAYLRRNQEDVLTELPELVEVDEWVTMSGEDTAAYRSAVNDRNFMAMRQAAMKQGLKSAKMQRLVELVEEAEANGRRVIVFSHFLDILRDVSRHMPGRVFGPLTGSVAARQRQVMVDEFSAAGHGAVLVAQIVAGGVGLNIQAASVVVICEPQLKPTTEWQAIARAHRMGQLESVQVHRLVSDEGVDQRVREILARKKELFESFARESETAASAPEAYDITEAELARDIIAAERERLFGHGVPAAPAQQAATTPAHVPGASSPARDSVAPGSAATAPITPATPNAAGEMLEPQLDEATVQPVDDPAADRPRSVPARGKASTAPRTPATESTVLMPYPVFRRALPSISKTPPDTMVDNVVSIVSVEGPMTGWRIHQVYTECASGRDLNGEVPRLLNRAISAAERSGLIVSENPLGRSGNKPLTFRLPTQSTAIARELGPRTIDLVPPSEVVQYCRIAAAGGLPVSEDTLIDRVSRLFQNPPQSADLRRAVRVAKRIHSL</sequence>
<dbReference type="Pfam" id="PF00176">
    <property type="entry name" value="SNF2-rel_dom"/>
    <property type="match status" value="1"/>
</dbReference>
<dbReference type="InterPro" id="IPR038718">
    <property type="entry name" value="SNF2-like_sf"/>
</dbReference>
<evidence type="ECO:0000313" key="6">
    <source>
        <dbReference type="Proteomes" id="UP000193566"/>
    </source>
</evidence>
<evidence type="ECO:0000259" key="4">
    <source>
        <dbReference type="PROSITE" id="PS51194"/>
    </source>
</evidence>
<evidence type="ECO:0000313" key="5">
    <source>
        <dbReference type="EMBL" id="SMG58313.1"/>
    </source>
</evidence>
<dbReference type="Gene3D" id="3.40.50.10810">
    <property type="entry name" value="Tandem AAA-ATPase domain"/>
    <property type="match status" value="1"/>
</dbReference>
<organism evidence="5 6">
    <name type="scientific">Rhodococcus rhodochrous J3</name>
    <dbReference type="NCBI Taxonomy" id="903528"/>
    <lineage>
        <taxon>Bacteria</taxon>
        <taxon>Bacillati</taxon>
        <taxon>Actinomycetota</taxon>
        <taxon>Actinomycetes</taxon>
        <taxon>Mycobacteriales</taxon>
        <taxon>Nocardiaceae</taxon>
        <taxon>Rhodococcus</taxon>
    </lineage>
</organism>
<feature type="region of interest" description="Disordered" evidence="2">
    <location>
        <begin position="874"/>
        <end position="915"/>
    </location>
</feature>
<accession>A0ABY1MIE4</accession>
<comment type="caution">
    <text evidence="5">The sequence shown here is derived from an EMBL/GenBank/DDBJ whole genome shotgun (WGS) entry which is preliminary data.</text>
</comment>
<dbReference type="RefSeq" id="WP_085470755.1">
    <property type="nucleotide sequence ID" value="NZ_FXAV01000030.1"/>
</dbReference>
<gene>
    <name evidence="5" type="ORF">SAMN02745947_05231</name>
</gene>
<feature type="domain" description="Helicase C-terminal" evidence="4">
    <location>
        <begin position="689"/>
        <end position="845"/>
    </location>
</feature>
<feature type="compositionally biased region" description="Low complexity" evidence="2">
    <location>
        <begin position="898"/>
        <end position="915"/>
    </location>
</feature>
<dbReference type="InterPro" id="IPR027417">
    <property type="entry name" value="P-loop_NTPase"/>
</dbReference>
<dbReference type="PROSITE" id="PS51194">
    <property type="entry name" value="HELICASE_CTER"/>
    <property type="match status" value="1"/>
</dbReference>
<feature type="domain" description="Helicase ATP-binding" evidence="3">
    <location>
        <begin position="451"/>
        <end position="611"/>
    </location>
</feature>
<dbReference type="Proteomes" id="UP000193566">
    <property type="component" value="Unassembled WGS sequence"/>
</dbReference>
<evidence type="ECO:0000256" key="2">
    <source>
        <dbReference type="SAM" id="MobiDB-lite"/>
    </source>
</evidence>
<keyword evidence="1" id="KW-0378">Hydrolase</keyword>
<dbReference type="SUPFAM" id="SSF52540">
    <property type="entry name" value="P-loop containing nucleoside triphosphate hydrolases"/>
    <property type="match status" value="2"/>
</dbReference>
<dbReference type="InterPro" id="IPR000330">
    <property type="entry name" value="SNF2_N"/>
</dbReference>
<feature type="compositionally biased region" description="Low complexity" evidence="2">
    <location>
        <begin position="874"/>
        <end position="887"/>
    </location>
</feature>
<protein>
    <submittedName>
        <fullName evidence="5">SNF2 family N-terminal domain-containing protein</fullName>
    </submittedName>
</protein>
<dbReference type="InterPro" id="IPR001650">
    <property type="entry name" value="Helicase_C-like"/>
</dbReference>
<proteinExistence type="predicted"/>
<dbReference type="PANTHER" id="PTHR10799">
    <property type="entry name" value="SNF2/RAD54 HELICASE FAMILY"/>
    <property type="match status" value="1"/>
</dbReference>
<dbReference type="SMART" id="SM00490">
    <property type="entry name" value="HELICc"/>
    <property type="match status" value="1"/>
</dbReference>
<name>A0ABY1MIE4_RHORH</name>
<evidence type="ECO:0000259" key="3">
    <source>
        <dbReference type="PROSITE" id="PS51192"/>
    </source>
</evidence>
<keyword evidence="6" id="KW-1185">Reference proteome</keyword>
<dbReference type="CDD" id="cd18793">
    <property type="entry name" value="SF2_C_SNF"/>
    <property type="match status" value="1"/>
</dbReference>
<dbReference type="PROSITE" id="PS51192">
    <property type="entry name" value="HELICASE_ATP_BIND_1"/>
    <property type="match status" value="1"/>
</dbReference>
<reference evidence="5 6" key="1">
    <citation type="submission" date="2017-04" db="EMBL/GenBank/DDBJ databases">
        <authorList>
            <person name="Varghese N."/>
            <person name="Submissions S."/>
        </authorList>
    </citation>
    <scope>NUCLEOTIDE SEQUENCE [LARGE SCALE GENOMIC DNA]</scope>
    <source>
        <strain evidence="5 6">J3</strain>
    </source>
</reference>
<dbReference type="SMART" id="SM00487">
    <property type="entry name" value="DEXDc"/>
    <property type="match status" value="1"/>
</dbReference>
<dbReference type="Gene3D" id="3.40.50.300">
    <property type="entry name" value="P-loop containing nucleotide triphosphate hydrolases"/>
    <property type="match status" value="1"/>
</dbReference>
<dbReference type="EMBL" id="FXAV01000030">
    <property type="protein sequence ID" value="SMG58313.1"/>
    <property type="molecule type" value="Genomic_DNA"/>
</dbReference>
<evidence type="ECO:0000256" key="1">
    <source>
        <dbReference type="ARBA" id="ARBA00022801"/>
    </source>
</evidence>
<dbReference type="InterPro" id="IPR014001">
    <property type="entry name" value="Helicase_ATP-bd"/>
</dbReference>
<feature type="region of interest" description="Disordered" evidence="2">
    <location>
        <begin position="929"/>
        <end position="957"/>
    </location>
</feature>
<dbReference type="InterPro" id="IPR049730">
    <property type="entry name" value="SNF2/RAD54-like_C"/>
</dbReference>
<dbReference type="CDD" id="cd17919">
    <property type="entry name" value="DEXHc_Snf"/>
    <property type="match status" value="1"/>
</dbReference>